<evidence type="ECO:0000256" key="4">
    <source>
        <dbReference type="ARBA" id="ARBA00040781"/>
    </source>
</evidence>
<comment type="catalytic activity">
    <reaction evidence="5">
        <text>a (3R)-hydroxyacyl-[ACP] + NADP(+) = a 3-oxoacyl-[ACP] + NADPH + H(+)</text>
        <dbReference type="Rhea" id="RHEA:17397"/>
        <dbReference type="Rhea" id="RHEA-COMP:9916"/>
        <dbReference type="Rhea" id="RHEA-COMP:9945"/>
        <dbReference type="ChEBI" id="CHEBI:15378"/>
        <dbReference type="ChEBI" id="CHEBI:57783"/>
        <dbReference type="ChEBI" id="CHEBI:58349"/>
        <dbReference type="ChEBI" id="CHEBI:78776"/>
        <dbReference type="ChEBI" id="CHEBI:78827"/>
        <dbReference type="EC" id="1.1.1.100"/>
    </reaction>
    <physiologicalReaction direction="right-to-left" evidence="5">
        <dbReference type="Rhea" id="RHEA:17399"/>
    </physiologicalReaction>
</comment>
<gene>
    <name evidence="7" type="primary">fabG_5</name>
    <name evidence="7" type="ORF">GCM10023147_27580</name>
</gene>
<protein>
    <recommendedName>
        <fullName evidence="4">3-oxoacyl-[acyl-carrier-protein] reductase MabA</fullName>
    </recommendedName>
</protein>
<dbReference type="SUPFAM" id="SSF51735">
    <property type="entry name" value="NAD(P)-binding Rossmann-fold domains"/>
    <property type="match status" value="1"/>
</dbReference>
<comment type="subcellular location">
    <subcellularLocation>
        <location evidence="1">Secreted</location>
        <location evidence="1">Cell wall</location>
    </subcellularLocation>
</comment>
<name>A0ABP8JRL7_9ACTN</name>
<dbReference type="Gene3D" id="3.40.50.720">
    <property type="entry name" value="NAD(P)-binding Rossmann-like Domain"/>
    <property type="match status" value="1"/>
</dbReference>
<evidence type="ECO:0000313" key="7">
    <source>
        <dbReference type="EMBL" id="GAA4394966.1"/>
    </source>
</evidence>
<evidence type="ECO:0000256" key="5">
    <source>
        <dbReference type="ARBA" id="ARBA00047400"/>
    </source>
</evidence>
<evidence type="ECO:0000256" key="3">
    <source>
        <dbReference type="ARBA" id="ARBA00022512"/>
    </source>
</evidence>
<dbReference type="PRINTS" id="PR00080">
    <property type="entry name" value="SDRFAMILY"/>
</dbReference>
<dbReference type="InterPro" id="IPR002347">
    <property type="entry name" value="SDR_fam"/>
</dbReference>
<dbReference type="PANTHER" id="PTHR42879:SF2">
    <property type="entry name" value="3-OXOACYL-[ACYL-CARRIER-PROTEIN] REDUCTASE FABG"/>
    <property type="match status" value="1"/>
</dbReference>
<dbReference type="Pfam" id="PF13561">
    <property type="entry name" value="adh_short_C2"/>
    <property type="match status" value="1"/>
</dbReference>
<evidence type="ECO:0000256" key="2">
    <source>
        <dbReference type="ARBA" id="ARBA00006484"/>
    </source>
</evidence>
<accession>A0ABP8JRL7</accession>
<comment type="caution">
    <text evidence="7">The sequence shown here is derived from an EMBL/GenBank/DDBJ whole genome shotgun (WGS) entry which is preliminary data.</text>
</comment>
<dbReference type="PRINTS" id="PR00081">
    <property type="entry name" value="GDHRDH"/>
</dbReference>
<sequence length="275" mass="28287">MTAAAPAPVTTPDSLRGRVAFVTGGTRGIGAAIARNLAASGASVAVGHSRDTESAHAFVDDLAAQCAELGARATSHLGNVGAPDDCRRTVSEVIDQHGRLDILVNNAGITIDKTIFDLTDDDWTSVLGVNLSGAFFLSQAALAHMTERGSGRIVNVSSVVAETGNIGQANYTASKSGLFGLTKTLAKEATFALGRSGKLTEGGVGITVNTVTPGLIATEMVAAMPQKVIDRLIRGIPVGRAGRPDEVARVVRFLASDASSYITGQVWSINGGIDM</sequence>
<dbReference type="Proteomes" id="UP001500635">
    <property type="component" value="Unassembled WGS sequence"/>
</dbReference>
<feature type="domain" description="Ketoreductase" evidence="6">
    <location>
        <begin position="18"/>
        <end position="196"/>
    </location>
</feature>
<dbReference type="PANTHER" id="PTHR42879">
    <property type="entry name" value="3-OXOACYL-(ACYL-CARRIER-PROTEIN) REDUCTASE"/>
    <property type="match status" value="1"/>
</dbReference>
<dbReference type="InterPro" id="IPR057326">
    <property type="entry name" value="KR_dom"/>
</dbReference>
<dbReference type="PROSITE" id="PS00061">
    <property type="entry name" value="ADH_SHORT"/>
    <property type="match status" value="1"/>
</dbReference>
<keyword evidence="3" id="KW-0964">Secreted</keyword>
<proteinExistence type="inferred from homology"/>
<evidence type="ECO:0000256" key="1">
    <source>
        <dbReference type="ARBA" id="ARBA00004191"/>
    </source>
</evidence>
<organism evidence="7 8">
    <name type="scientific">Tsukamurella soli</name>
    <dbReference type="NCBI Taxonomy" id="644556"/>
    <lineage>
        <taxon>Bacteria</taxon>
        <taxon>Bacillati</taxon>
        <taxon>Actinomycetota</taxon>
        <taxon>Actinomycetes</taxon>
        <taxon>Mycobacteriales</taxon>
        <taxon>Tsukamurellaceae</taxon>
        <taxon>Tsukamurella</taxon>
    </lineage>
</organism>
<keyword evidence="8" id="KW-1185">Reference proteome</keyword>
<dbReference type="SMART" id="SM00822">
    <property type="entry name" value="PKS_KR"/>
    <property type="match status" value="1"/>
</dbReference>
<evidence type="ECO:0000313" key="8">
    <source>
        <dbReference type="Proteomes" id="UP001500635"/>
    </source>
</evidence>
<dbReference type="InterPro" id="IPR050259">
    <property type="entry name" value="SDR"/>
</dbReference>
<dbReference type="RefSeq" id="WP_344996712.1">
    <property type="nucleotide sequence ID" value="NZ_BAABFR010000040.1"/>
</dbReference>
<dbReference type="NCBIfam" id="NF009466">
    <property type="entry name" value="PRK12826.1-2"/>
    <property type="match status" value="1"/>
</dbReference>
<dbReference type="EMBL" id="BAABFR010000040">
    <property type="protein sequence ID" value="GAA4394966.1"/>
    <property type="molecule type" value="Genomic_DNA"/>
</dbReference>
<keyword evidence="3" id="KW-0134">Cell wall</keyword>
<reference evidence="8" key="1">
    <citation type="journal article" date="2019" name="Int. J. Syst. Evol. Microbiol.">
        <title>The Global Catalogue of Microorganisms (GCM) 10K type strain sequencing project: providing services to taxonomists for standard genome sequencing and annotation.</title>
        <authorList>
            <consortium name="The Broad Institute Genomics Platform"/>
            <consortium name="The Broad Institute Genome Sequencing Center for Infectious Disease"/>
            <person name="Wu L."/>
            <person name="Ma J."/>
        </authorList>
    </citation>
    <scope>NUCLEOTIDE SEQUENCE [LARGE SCALE GENOMIC DNA]</scope>
    <source>
        <strain evidence="8">JCM 17688</strain>
    </source>
</reference>
<dbReference type="InterPro" id="IPR036291">
    <property type="entry name" value="NAD(P)-bd_dom_sf"/>
</dbReference>
<comment type="similarity">
    <text evidence="2">Belongs to the short-chain dehydrogenases/reductases (SDR) family.</text>
</comment>
<evidence type="ECO:0000259" key="6">
    <source>
        <dbReference type="SMART" id="SM00822"/>
    </source>
</evidence>
<dbReference type="InterPro" id="IPR020904">
    <property type="entry name" value="Sc_DH/Rdtase_CS"/>
</dbReference>